<feature type="domain" description="Type I-B CRISPR Cas8b N-terminal" evidence="1">
    <location>
        <begin position="50"/>
        <end position="319"/>
    </location>
</feature>
<evidence type="ECO:0000313" key="4">
    <source>
        <dbReference type="Proteomes" id="UP000280296"/>
    </source>
</evidence>
<dbReference type="Pfam" id="PF24121">
    <property type="entry name" value="Cas8b_N"/>
    <property type="match status" value="1"/>
</dbReference>
<dbReference type="OrthoDB" id="346140at2"/>
<reference evidence="3 4" key="1">
    <citation type="submission" date="2018-12" db="EMBL/GenBank/DDBJ databases">
        <authorList>
            <person name="Toschakov S.V."/>
        </authorList>
    </citation>
    <scope>NUCLEOTIDE SEQUENCE [LARGE SCALE GENOMIC DNA]</scope>
    <source>
        <strain evidence="3 4">GM2012</strain>
    </source>
</reference>
<dbReference type="RefSeq" id="WP_126727964.1">
    <property type="nucleotide sequence ID" value="NZ_RYZH01000075.1"/>
</dbReference>
<dbReference type="EMBL" id="RYZH01000075">
    <property type="protein sequence ID" value="RUL82178.1"/>
    <property type="molecule type" value="Genomic_DNA"/>
</dbReference>
<dbReference type="Proteomes" id="UP000280296">
    <property type="component" value="Unassembled WGS sequence"/>
</dbReference>
<keyword evidence="4" id="KW-1185">Reference proteome</keyword>
<dbReference type="InterPro" id="IPR030928">
    <property type="entry name" value="MYXAN_cmx8"/>
</dbReference>
<dbReference type="InterPro" id="IPR056201">
    <property type="entry name" value="Cas8b_N"/>
</dbReference>
<feature type="domain" description="Type I-B CRISPR Cas8b C-terminal" evidence="2">
    <location>
        <begin position="358"/>
        <end position="602"/>
    </location>
</feature>
<accession>A0A432MDF4</accession>
<protein>
    <submittedName>
        <fullName evidence="3">Type I-MYXAN CRISPR-associated protein Cmx8</fullName>
    </submittedName>
</protein>
<dbReference type="Pfam" id="PF24122">
    <property type="entry name" value="Cas8b_C"/>
    <property type="match status" value="1"/>
</dbReference>
<comment type="caution">
    <text evidence="3">The sequence shown here is derived from an EMBL/GenBank/DDBJ whole genome shotgun (WGS) entry which is preliminary data.</text>
</comment>
<evidence type="ECO:0000259" key="1">
    <source>
        <dbReference type="Pfam" id="PF24121"/>
    </source>
</evidence>
<evidence type="ECO:0000259" key="2">
    <source>
        <dbReference type="Pfam" id="PF24122"/>
    </source>
</evidence>
<name>A0A432MDF4_9BACT</name>
<gene>
    <name evidence="3" type="primary">cmx8</name>
    <name evidence="3" type="ORF">TsocGM_23845</name>
</gene>
<proteinExistence type="predicted"/>
<sequence>MAKKPPPERITLTFDLHDLPTAQHRAGLAGLILQIDSMGPEGNRRDPRLIPEIDEASLTATSARITFTRESMQGVFDDLYAAKLVEVVVPSKWAGVDPKPGEHVIEKPNPKTGEVTKTRGFAYDVVQPQAPCLARHLEPDRKPWLDLWRQMVWEIPRGGNNVRSRAPFEQVANSGHCGEGAAAWAAVLDFQEGQAKGLLKTDPISGALLLGAQAVNAETVPFSGRVDHNLLLHFWQVVVLTFIPQVVNKKDAKVERAGYVLAIPDVADLREFRVAFPAILSNLATDTGGRLPAQARIDLPAQAGLEVLRHLKSETGEEAAERRAGRALHRSATGDSARGLIRTTGADKAWSAEWGHSVRAVESYHMQKNRNNIKMLLFDRVVDRPRLVERYQRIVRDYRHPLFRATLMRALVQDEPWTARMIELFAEYPAWFFIEGDDTPRFLPRFGRDARELLRNSYEEVYDMRIDEMSNDERLQHLAVIIQRLVNEYVKSRAEVKTGKKAKDFPKKIVSGKERPIYPPEFREAQQRVCSDAFLAMRSRHDQDFVEYFAGSICSVAQYLPKDDYQFLIRTLMTRPEPNPVARPGLSWEDVKAIAMIAVSATSFNVRPRDVEAKGRLS</sequence>
<organism evidence="3 4">
    <name type="scientific">Tautonia sociabilis</name>
    <dbReference type="NCBI Taxonomy" id="2080755"/>
    <lineage>
        <taxon>Bacteria</taxon>
        <taxon>Pseudomonadati</taxon>
        <taxon>Planctomycetota</taxon>
        <taxon>Planctomycetia</taxon>
        <taxon>Isosphaerales</taxon>
        <taxon>Isosphaeraceae</taxon>
        <taxon>Tautonia</taxon>
    </lineage>
</organism>
<dbReference type="AlphaFoldDB" id="A0A432MDF4"/>
<dbReference type="InterPro" id="IPR056202">
    <property type="entry name" value="Cas8b_C"/>
</dbReference>
<reference evidence="3 4" key="2">
    <citation type="submission" date="2019-01" db="EMBL/GenBank/DDBJ databases">
        <title>Tautonia sociabilis, a novel thermotolerant planctomycete of Isosphaeraceae family, isolated from a 4000 m deep subterranean habitat.</title>
        <authorList>
            <person name="Kovaleva O.L."/>
            <person name="Elcheninov A.G."/>
            <person name="Van Heerden E."/>
            <person name="Toshchakov S.V."/>
            <person name="Novikov A."/>
            <person name="Bonch-Osmolovskaya E.A."/>
            <person name="Kublanov I.V."/>
        </authorList>
    </citation>
    <scope>NUCLEOTIDE SEQUENCE [LARGE SCALE GENOMIC DNA]</scope>
    <source>
        <strain evidence="3 4">GM2012</strain>
    </source>
</reference>
<evidence type="ECO:0000313" key="3">
    <source>
        <dbReference type="EMBL" id="RUL82178.1"/>
    </source>
</evidence>
<dbReference type="NCBIfam" id="TIGR04413">
    <property type="entry name" value="MYXAN_cmx8"/>
    <property type="match status" value="2"/>
</dbReference>